<sequence length="66" mass="7384">MEKLITNTLTWLVPAHQNLFRYVRGKSTTDAIAQLIGDINNGRKSNGKNKTTAQIFPDLDKAVERA</sequence>
<dbReference type="Proteomes" id="UP001208570">
    <property type="component" value="Unassembled WGS sequence"/>
</dbReference>
<protein>
    <submittedName>
        <fullName evidence="1">Uncharacterized protein</fullName>
    </submittedName>
</protein>
<name>A0AAD9JBF3_9ANNE</name>
<gene>
    <name evidence="1" type="ORF">LSH36_423g00005</name>
</gene>
<evidence type="ECO:0000313" key="2">
    <source>
        <dbReference type="Proteomes" id="UP001208570"/>
    </source>
</evidence>
<dbReference type="EMBL" id="JAODUP010000423">
    <property type="protein sequence ID" value="KAK2150102.1"/>
    <property type="molecule type" value="Genomic_DNA"/>
</dbReference>
<keyword evidence="2" id="KW-1185">Reference proteome</keyword>
<reference evidence="1" key="1">
    <citation type="journal article" date="2023" name="Mol. Biol. Evol.">
        <title>Third-Generation Sequencing Reveals the Adaptive Role of the Epigenome in Three Deep-Sea Polychaetes.</title>
        <authorList>
            <person name="Perez M."/>
            <person name="Aroh O."/>
            <person name="Sun Y."/>
            <person name="Lan Y."/>
            <person name="Juniper S.K."/>
            <person name="Young C.R."/>
            <person name="Angers B."/>
            <person name="Qian P.Y."/>
        </authorList>
    </citation>
    <scope>NUCLEOTIDE SEQUENCE</scope>
    <source>
        <strain evidence="1">P08H-3</strain>
    </source>
</reference>
<evidence type="ECO:0000313" key="1">
    <source>
        <dbReference type="EMBL" id="KAK2150102.1"/>
    </source>
</evidence>
<accession>A0AAD9JBF3</accession>
<organism evidence="1 2">
    <name type="scientific">Paralvinella palmiformis</name>
    <dbReference type="NCBI Taxonomy" id="53620"/>
    <lineage>
        <taxon>Eukaryota</taxon>
        <taxon>Metazoa</taxon>
        <taxon>Spiralia</taxon>
        <taxon>Lophotrochozoa</taxon>
        <taxon>Annelida</taxon>
        <taxon>Polychaeta</taxon>
        <taxon>Sedentaria</taxon>
        <taxon>Canalipalpata</taxon>
        <taxon>Terebellida</taxon>
        <taxon>Terebelliformia</taxon>
        <taxon>Alvinellidae</taxon>
        <taxon>Paralvinella</taxon>
    </lineage>
</organism>
<comment type="caution">
    <text evidence="1">The sequence shown here is derived from an EMBL/GenBank/DDBJ whole genome shotgun (WGS) entry which is preliminary data.</text>
</comment>
<proteinExistence type="predicted"/>
<dbReference type="AlphaFoldDB" id="A0AAD9JBF3"/>